<evidence type="ECO:0000259" key="2">
    <source>
        <dbReference type="Pfam" id="PF12735"/>
    </source>
</evidence>
<dbReference type="PANTHER" id="PTHR28159:SF1">
    <property type="entry name" value="TRAFFICKING PROTEIN PARTICLE COMPLEX II-SPECIFIC SUBUNIT 65"/>
    <property type="match status" value="1"/>
</dbReference>
<accession>A0A1X2I3D7</accession>
<dbReference type="Pfam" id="PF12735">
    <property type="entry name" value="IgD3_Trs65"/>
    <property type="match status" value="1"/>
</dbReference>
<dbReference type="AlphaFoldDB" id="A0A1X2I3D7"/>
<dbReference type="Proteomes" id="UP000193560">
    <property type="component" value="Unassembled WGS sequence"/>
</dbReference>
<reference evidence="3 4" key="1">
    <citation type="submission" date="2016-07" db="EMBL/GenBank/DDBJ databases">
        <title>Pervasive Adenine N6-methylation of Active Genes in Fungi.</title>
        <authorList>
            <consortium name="DOE Joint Genome Institute"/>
            <person name="Mondo S.J."/>
            <person name="Dannebaum R.O."/>
            <person name="Kuo R.C."/>
            <person name="Labutti K."/>
            <person name="Haridas S."/>
            <person name="Kuo A."/>
            <person name="Salamov A."/>
            <person name="Ahrendt S.R."/>
            <person name="Lipzen A."/>
            <person name="Sullivan W."/>
            <person name="Andreopoulos W.B."/>
            <person name="Clum A."/>
            <person name="Lindquist E."/>
            <person name="Daum C."/>
            <person name="Ramamoorthy G.K."/>
            <person name="Gryganskyi A."/>
            <person name="Culley D."/>
            <person name="Magnuson J.K."/>
            <person name="James T.Y."/>
            <person name="O'Malley M.A."/>
            <person name="Stajich J.E."/>
            <person name="Spatafora J.W."/>
            <person name="Visel A."/>
            <person name="Grigoriev I.V."/>
        </authorList>
    </citation>
    <scope>NUCLEOTIDE SEQUENCE [LARGE SCALE GENOMIC DNA]</scope>
    <source>
        <strain evidence="3 4">NRRL 1336</strain>
    </source>
</reference>
<dbReference type="OrthoDB" id="538223at2759"/>
<evidence type="ECO:0000256" key="1">
    <source>
        <dbReference type="SAM" id="MobiDB-lite"/>
    </source>
</evidence>
<feature type="compositionally biased region" description="Polar residues" evidence="1">
    <location>
        <begin position="96"/>
        <end position="124"/>
    </location>
</feature>
<dbReference type="STRING" id="90262.A0A1X2I3D7"/>
<dbReference type="InterPro" id="IPR024662">
    <property type="entry name" value="Trs65"/>
</dbReference>
<gene>
    <name evidence="3" type="ORF">BCR42DRAFT_335744</name>
</gene>
<dbReference type="GO" id="GO:0006891">
    <property type="term" value="P:intra-Golgi vesicle-mediated transport"/>
    <property type="evidence" value="ECO:0007669"/>
    <property type="project" value="InterPro"/>
</dbReference>
<keyword evidence="4" id="KW-1185">Reference proteome</keyword>
<dbReference type="GO" id="GO:0005802">
    <property type="term" value="C:trans-Golgi network"/>
    <property type="evidence" value="ECO:0007669"/>
    <property type="project" value="TreeGrafter"/>
</dbReference>
<dbReference type="EMBL" id="MCGE01000031">
    <property type="protein sequence ID" value="ORZ08338.1"/>
    <property type="molecule type" value="Genomic_DNA"/>
</dbReference>
<evidence type="ECO:0000313" key="3">
    <source>
        <dbReference type="EMBL" id="ORZ08338.1"/>
    </source>
</evidence>
<dbReference type="PANTHER" id="PTHR28159">
    <property type="entry name" value="TRAFFICKING PROTEIN PARTICLE COMPLEX II-SPECIFIC SUBUNIT 65"/>
    <property type="match status" value="1"/>
</dbReference>
<feature type="compositionally biased region" description="Polar residues" evidence="1">
    <location>
        <begin position="381"/>
        <end position="390"/>
    </location>
</feature>
<comment type="caution">
    <text evidence="3">The sequence shown here is derived from an EMBL/GenBank/DDBJ whole genome shotgun (WGS) entry which is preliminary data.</text>
</comment>
<sequence length="674" mass="75464">MATLSNVSSELLFNETKYQVLIPNLDYEKLDNISYNDIITATDQRLYAFYDEQLRVYLYASIPHQISGTGDDVSEAVQTFFNQLDIHIESSVIDNAPQTSSTNHQRTLSKQISTLSSAPSSPQLSKRDQSRPGSETLPFFSHTYNSKDPEPIVFEHNQAHCCLFPVDIPIVYIKTRGAQPSLAINMNIAYRPLPSKFSTKEEQSDDAEYDVDLFDTVDLLSGLGEDPIFLETGDRPSQHFIMENRLRQPNVNDGMMQTAHSTPQLLTLRSHVRESIPLRPGLMVKMRTTNASTTDKTVMMSVELENPLEADCEFSVSKVDVQVSHAVVAQAFTQEVQVPVHLNTSDQMVFLYNVTLLEDGSTKPPTQPQRMFSTRRPLPQQPSTPNSPSLHQEERIQPQRVTIHVYGRPIINGICAQTLRSKWNTMLDVTSMRQKREDVPDPRFNSLLSSSSPSYLTRSQTSVATSVSVSPGARSVGSPIQPPMAMDGVFGAGVISTPHVHDNSALNSPGGIGARRVPELEVADGIVISFTAPELVRVGKIFSLHIFIVNRSKHTRRFQVMIPNRKRQAQPDVLIGNKTALPLLPMEQGAIDPFMDENEFLRQYFENETHEADMISLENNIRLCPLGPSTSQTVDIRFIAVKEKLHTVDLIQLVDQDTGFVTNLRHVLEVFVEK</sequence>
<feature type="region of interest" description="Disordered" evidence="1">
    <location>
        <begin position="96"/>
        <end position="141"/>
    </location>
</feature>
<name>A0A1X2I3D7_9FUNG</name>
<feature type="domain" description="Trafficking protein particle complex II-specific subunit 65 IgD3" evidence="2">
    <location>
        <begin position="524"/>
        <end position="671"/>
    </location>
</feature>
<protein>
    <submittedName>
        <fullName evidence="3">TRAPP trafficking subunit Trs65-domain-containing protein</fullName>
    </submittedName>
</protein>
<dbReference type="GO" id="GO:1990071">
    <property type="term" value="C:TRAPPII protein complex"/>
    <property type="evidence" value="ECO:0007669"/>
    <property type="project" value="InterPro"/>
</dbReference>
<proteinExistence type="predicted"/>
<dbReference type="InterPro" id="IPR055420">
    <property type="entry name" value="IgD3_Trs65"/>
</dbReference>
<feature type="region of interest" description="Disordered" evidence="1">
    <location>
        <begin position="359"/>
        <end position="395"/>
    </location>
</feature>
<evidence type="ECO:0000313" key="4">
    <source>
        <dbReference type="Proteomes" id="UP000193560"/>
    </source>
</evidence>
<organism evidence="3 4">
    <name type="scientific">Absidia repens</name>
    <dbReference type="NCBI Taxonomy" id="90262"/>
    <lineage>
        <taxon>Eukaryota</taxon>
        <taxon>Fungi</taxon>
        <taxon>Fungi incertae sedis</taxon>
        <taxon>Mucoromycota</taxon>
        <taxon>Mucoromycotina</taxon>
        <taxon>Mucoromycetes</taxon>
        <taxon>Mucorales</taxon>
        <taxon>Cunninghamellaceae</taxon>
        <taxon>Absidia</taxon>
    </lineage>
</organism>